<dbReference type="NCBIfam" id="TIGR02447">
    <property type="entry name" value="yiiD_Cterm"/>
    <property type="match status" value="1"/>
</dbReference>
<feature type="domain" description="Thioesterase putative" evidence="1">
    <location>
        <begin position="21"/>
        <end position="155"/>
    </location>
</feature>
<accession>A0A372DQ28</accession>
<reference evidence="2 3" key="1">
    <citation type="submission" date="2018-08" db="EMBL/GenBank/DDBJ databases">
        <title>Lysobacter weifangensis sp. nov., a new member of the family 'Xanthomonadaceae', isolated from soil in a farmland.</title>
        <authorList>
            <person name="Zhao H."/>
        </authorList>
    </citation>
    <scope>NUCLEOTIDE SEQUENCE [LARGE SCALE GENOMIC DNA]</scope>
    <source>
        <strain evidence="2 3">WF-2</strain>
    </source>
</reference>
<name>A0A372DQ28_9GAMM</name>
<dbReference type="SUPFAM" id="SSF54637">
    <property type="entry name" value="Thioesterase/thiol ester dehydrase-isomerase"/>
    <property type="match status" value="1"/>
</dbReference>
<dbReference type="InterPro" id="IPR029069">
    <property type="entry name" value="HotDog_dom_sf"/>
</dbReference>
<dbReference type="Proteomes" id="UP000262917">
    <property type="component" value="Unassembled WGS sequence"/>
</dbReference>
<evidence type="ECO:0000313" key="3">
    <source>
        <dbReference type="Proteomes" id="UP000262917"/>
    </source>
</evidence>
<dbReference type="EMBL" id="QVPD01000003">
    <property type="protein sequence ID" value="RFP61497.1"/>
    <property type="molecule type" value="Genomic_DNA"/>
</dbReference>
<comment type="caution">
    <text evidence="2">The sequence shown here is derived from an EMBL/GenBank/DDBJ whole genome shotgun (WGS) entry which is preliminary data.</text>
</comment>
<protein>
    <submittedName>
        <fullName evidence="2">Thioesterase</fullName>
    </submittedName>
</protein>
<dbReference type="AlphaFoldDB" id="A0A372DQ28"/>
<dbReference type="InterPro" id="IPR012660">
    <property type="entry name" value="YiiD_C"/>
</dbReference>
<dbReference type="RefSeq" id="WP_117201921.1">
    <property type="nucleotide sequence ID" value="NZ_JBHTBK010000012.1"/>
</dbReference>
<evidence type="ECO:0000259" key="1">
    <source>
        <dbReference type="Pfam" id="PF09500"/>
    </source>
</evidence>
<organism evidence="2 3">
    <name type="scientific">Cognatiluteimonas weifangensis</name>
    <dbReference type="NCBI Taxonomy" id="2303539"/>
    <lineage>
        <taxon>Bacteria</taxon>
        <taxon>Pseudomonadati</taxon>
        <taxon>Pseudomonadota</taxon>
        <taxon>Gammaproteobacteria</taxon>
        <taxon>Lysobacterales</taxon>
        <taxon>Lysobacteraceae</taxon>
        <taxon>Cognatiluteimonas</taxon>
    </lineage>
</organism>
<keyword evidence="3" id="KW-1185">Reference proteome</keyword>
<proteinExistence type="predicted"/>
<dbReference type="Gene3D" id="3.10.129.10">
    <property type="entry name" value="Hotdog Thioesterase"/>
    <property type="match status" value="1"/>
</dbReference>
<dbReference type="Pfam" id="PF09500">
    <property type="entry name" value="YiiD_C"/>
    <property type="match status" value="1"/>
</dbReference>
<sequence>MTIPVASPLSPALQALDAHYRAMPPVAALQLRIAGYDGACLRLCAPLAAHVNDKGCAFGGSLASLMTLAGWGLATLRLQQAGLAAEVYVADSNVRYRAPLYADLEAEARLADGESWDAVCAALREHGRARTWLQAWVRLPDGGVAAESRARFVAIARPAEGARGHAAAG</sequence>
<evidence type="ECO:0000313" key="2">
    <source>
        <dbReference type="EMBL" id="RFP61497.1"/>
    </source>
</evidence>
<gene>
    <name evidence="2" type="ORF">D0Y53_04045</name>
</gene>
<dbReference type="OrthoDB" id="572024at2"/>